<evidence type="ECO:0000313" key="2">
    <source>
        <dbReference type="Proteomes" id="UP000037923"/>
    </source>
</evidence>
<dbReference type="InterPro" id="IPR032942">
    <property type="entry name" value="BPI/LBP/Plunc"/>
</dbReference>
<dbReference type="RefSeq" id="XP_015660945.1">
    <property type="nucleotide sequence ID" value="XM_015800938.1"/>
</dbReference>
<dbReference type="Gene3D" id="3.15.20.10">
    <property type="entry name" value="Bactericidal permeability-increasing protein, domain 2"/>
    <property type="match status" value="1"/>
</dbReference>
<evidence type="ECO:0000313" key="1">
    <source>
        <dbReference type="EMBL" id="KPA82506.1"/>
    </source>
</evidence>
<dbReference type="SUPFAM" id="SSF55394">
    <property type="entry name" value="Bactericidal permeability-increasing protein, BPI"/>
    <property type="match status" value="1"/>
</dbReference>
<dbReference type="OMA" id="GHSISYE"/>
<name>A0A0M9G5E3_LEPPY</name>
<dbReference type="OrthoDB" id="260782at2759"/>
<dbReference type="GO" id="GO:0008289">
    <property type="term" value="F:lipid binding"/>
    <property type="evidence" value="ECO:0007669"/>
    <property type="project" value="InterPro"/>
</dbReference>
<gene>
    <name evidence="1" type="ORF">ABB37_03558</name>
</gene>
<accession>A0A0M9G5E3</accession>
<dbReference type="AlphaFoldDB" id="A0A0M9G5E3"/>
<organism evidence="1 2">
    <name type="scientific">Leptomonas pyrrhocoris</name>
    <name type="common">Firebug parasite</name>
    <dbReference type="NCBI Taxonomy" id="157538"/>
    <lineage>
        <taxon>Eukaryota</taxon>
        <taxon>Discoba</taxon>
        <taxon>Euglenozoa</taxon>
        <taxon>Kinetoplastea</taxon>
        <taxon>Metakinetoplastina</taxon>
        <taxon>Trypanosomatida</taxon>
        <taxon>Trypanosomatidae</taxon>
        <taxon>Leishmaniinae</taxon>
        <taxon>Leptomonas</taxon>
    </lineage>
</organism>
<reference evidence="1 2" key="1">
    <citation type="submission" date="2015-07" db="EMBL/GenBank/DDBJ databases">
        <title>High-quality genome of monoxenous trypanosomatid Leptomonas pyrrhocoris.</title>
        <authorList>
            <person name="Flegontov P."/>
            <person name="Butenko A."/>
            <person name="Firsov S."/>
            <person name="Vlcek C."/>
            <person name="Logacheva M.D."/>
            <person name="Field M."/>
            <person name="Filatov D."/>
            <person name="Flegontova O."/>
            <person name="Gerasimov E."/>
            <person name="Jackson A.P."/>
            <person name="Kelly S."/>
            <person name="Opperdoes F."/>
            <person name="O'Reilly A."/>
            <person name="Votypka J."/>
            <person name="Yurchenko V."/>
            <person name="Lukes J."/>
        </authorList>
    </citation>
    <scope>NUCLEOTIDE SEQUENCE [LARGE SCALE GENOMIC DNA]</scope>
    <source>
        <strain evidence="1">H10</strain>
    </source>
</reference>
<dbReference type="PANTHER" id="PTHR10504">
    <property type="entry name" value="BACTERICIDAL PERMEABILITY-INCREASING BPI PROTEIN-RELATED"/>
    <property type="match status" value="1"/>
</dbReference>
<sequence>MAFVRDRAAKDERTTSTRSLKTLFVVFCLVLLSGALAMRGSFRDAFTRPMYVSEHRAYGEPDCRPANVAISVATSVINAFTQAVLIPALKAEINTAVIPEQEDDHIWVDQMVLMNFTLDSLTIETAAPDAQSVTINAKGFGLDVNETRFRYSYLGIRCYGHFTATLNETDIDTTIGFTLLPESYWNATFAQLSFAWGTLAIQHSLDSKACGIAQSIVELFTGQMDKYISEQVQKKLDVDGKRKATEVLNSRLADFYLRALSPPIMTPDRLAVVLDATPAPVGCPPQPAVSDLPPLLPRDIAAHTTVHDINNVLYNVALHGRLRWEDHLPDDMNTSLFSDVLPGVYEMCPECLMYTLVRASSPPVAVFLPVNTVTMTLRDVVVGLYVVPRTSAERDAVESFTSTHDFPSREKFIEVSRRLGIVDDYKSNAHSDIPVLALSCSATLGVRNVTFEKGRAVRYQVLRVDDFRVDVVASLIGDVDVVNVEQKGMEMWNEMAMPLINAKSPYKLPFFVRKAVLDMTLVKADAGFNIGLMSEFVSLIMRELS</sequence>
<dbReference type="EMBL" id="LGTL01000005">
    <property type="protein sequence ID" value="KPA82506.1"/>
    <property type="molecule type" value="Genomic_DNA"/>
</dbReference>
<dbReference type="GeneID" id="26903849"/>
<dbReference type="VEuPathDB" id="TriTrypDB:LpyrH10_05_4180"/>
<dbReference type="InterPro" id="IPR017943">
    <property type="entry name" value="Bactericidal_perm-incr_a/b_dom"/>
</dbReference>
<dbReference type="PANTHER" id="PTHR10504:SF131">
    <property type="entry name" value="BPI2 DOMAIN-CONTAINING PROTEIN"/>
    <property type="match status" value="1"/>
</dbReference>
<dbReference type="Gene3D" id="3.15.10.10">
    <property type="entry name" value="Bactericidal permeability-increasing protein, domain 1"/>
    <property type="match status" value="1"/>
</dbReference>
<comment type="caution">
    <text evidence="1">The sequence shown here is derived from an EMBL/GenBank/DDBJ whole genome shotgun (WGS) entry which is preliminary data.</text>
</comment>
<protein>
    <submittedName>
        <fullName evidence="1">Putative expression site-associated protein 5 (ESAG5)</fullName>
    </submittedName>
</protein>
<proteinExistence type="predicted"/>
<keyword evidence="2" id="KW-1185">Reference proteome</keyword>
<dbReference type="Proteomes" id="UP000037923">
    <property type="component" value="Unassembled WGS sequence"/>
</dbReference>